<dbReference type="InterPro" id="IPR001387">
    <property type="entry name" value="Cro/C1-type_HTH"/>
</dbReference>
<dbReference type="PROSITE" id="PS50943">
    <property type="entry name" value="HTH_CROC1"/>
    <property type="match status" value="1"/>
</dbReference>
<dbReference type="Gene3D" id="1.10.260.40">
    <property type="entry name" value="lambda repressor-like DNA-binding domains"/>
    <property type="match status" value="1"/>
</dbReference>
<dbReference type="AlphaFoldDB" id="A0A1G7RA28"/>
<dbReference type="CDD" id="cd00093">
    <property type="entry name" value="HTH_XRE"/>
    <property type="match status" value="1"/>
</dbReference>
<accession>A0A1G7RA28</accession>
<feature type="domain" description="HTH cro/C1-type" evidence="1">
    <location>
        <begin position="13"/>
        <end position="66"/>
    </location>
</feature>
<sequence>MAHVPIITAEQCRAARGLLDWSQQELADAAHVGTVTVRGLERGKTQPRRLSAEAIRAALENAGVTFLDGEEPGVRLRKGAKQVPF</sequence>
<dbReference type="InterPro" id="IPR010982">
    <property type="entry name" value="Lambda_DNA-bd_dom_sf"/>
</dbReference>
<evidence type="ECO:0000259" key="1">
    <source>
        <dbReference type="PROSITE" id="PS50943"/>
    </source>
</evidence>
<keyword evidence="3" id="KW-1185">Reference proteome</keyword>
<dbReference type="RefSeq" id="WP_090019624.1">
    <property type="nucleotide sequence ID" value="NZ_FNCE01000005.1"/>
</dbReference>
<evidence type="ECO:0000313" key="2">
    <source>
        <dbReference type="EMBL" id="SDG07019.1"/>
    </source>
</evidence>
<proteinExistence type="predicted"/>
<evidence type="ECO:0000313" key="3">
    <source>
        <dbReference type="Proteomes" id="UP000199415"/>
    </source>
</evidence>
<dbReference type="SUPFAM" id="SSF47413">
    <property type="entry name" value="lambda repressor-like DNA-binding domains"/>
    <property type="match status" value="1"/>
</dbReference>
<name>A0A1G7RA28_9PROT</name>
<dbReference type="STRING" id="1082479.SAMN05216241_10532"/>
<dbReference type="EMBL" id="FNCE01000005">
    <property type="protein sequence ID" value="SDG07019.1"/>
    <property type="molecule type" value="Genomic_DNA"/>
</dbReference>
<organism evidence="2 3">
    <name type="scientific">Limimonas halophila</name>
    <dbReference type="NCBI Taxonomy" id="1082479"/>
    <lineage>
        <taxon>Bacteria</taxon>
        <taxon>Pseudomonadati</taxon>
        <taxon>Pseudomonadota</taxon>
        <taxon>Alphaproteobacteria</taxon>
        <taxon>Rhodospirillales</taxon>
        <taxon>Rhodovibrionaceae</taxon>
        <taxon>Limimonas</taxon>
    </lineage>
</organism>
<gene>
    <name evidence="2" type="ORF">SAMN05216241_10532</name>
</gene>
<dbReference type="GO" id="GO:0003677">
    <property type="term" value="F:DNA binding"/>
    <property type="evidence" value="ECO:0007669"/>
    <property type="project" value="InterPro"/>
</dbReference>
<protein>
    <submittedName>
        <fullName evidence="2">Helix-turn-helix</fullName>
    </submittedName>
</protein>
<dbReference type="Pfam" id="PF01381">
    <property type="entry name" value="HTH_3"/>
    <property type="match status" value="1"/>
</dbReference>
<reference evidence="2 3" key="1">
    <citation type="submission" date="2016-10" db="EMBL/GenBank/DDBJ databases">
        <authorList>
            <person name="de Groot N.N."/>
        </authorList>
    </citation>
    <scope>NUCLEOTIDE SEQUENCE [LARGE SCALE GENOMIC DNA]</scope>
    <source>
        <strain evidence="2 3">DSM 25584</strain>
    </source>
</reference>
<dbReference type="Proteomes" id="UP000199415">
    <property type="component" value="Unassembled WGS sequence"/>
</dbReference>
<dbReference type="OrthoDB" id="4419620at2"/>